<keyword evidence="1" id="KW-0812">Transmembrane</keyword>
<keyword evidence="3" id="KW-1185">Reference proteome</keyword>
<sequence>MKLFMDLFSSDVGLFSVATIGIVLGMGAFFVRYFITHMHADEARAAAQSPRH</sequence>
<dbReference type="Proteomes" id="UP001221189">
    <property type="component" value="Unassembled WGS sequence"/>
</dbReference>
<name>A0ABT5KD12_9BURK</name>
<dbReference type="InterPro" id="IPR021494">
    <property type="entry name" value="DUF3149"/>
</dbReference>
<keyword evidence="1" id="KW-1133">Transmembrane helix</keyword>
<dbReference type="Pfam" id="PF11346">
    <property type="entry name" value="DUF3149"/>
    <property type="match status" value="1"/>
</dbReference>
<accession>A0ABT5KD12</accession>
<evidence type="ECO:0000313" key="2">
    <source>
        <dbReference type="EMBL" id="MDC8771454.1"/>
    </source>
</evidence>
<comment type="caution">
    <text evidence="2">The sequence shown here is derived from an EMBL/GenBank/DDBJ whole genome shotgun (WGS) entry which is preliminary data.</text>
</comment>
<proteinExistence type="predicted"/>
<organism evidence="2 3">
    <name type="scientific">Roseateles albus</name>
    <dbReference type="NCBI Taxonomy" id="2987525"/>
    <lineage>
        <taxon>Bacteria</taxon>
        <taxon>Pseudomonadati</taxon>
        <taxon>Pseudomonadota</taxon>
        <taxon>Betaproteobacteria</taxon>
        <taxon>Burkholderiales</taxon>
        <taxon>Sphaerotilaceae</taxon>
        <taxon>Roseateles</taxon>
    </lineage>
</organism>
<keyword evidence="1" id="KW-0472">Membrane</keyword>
<reference evidence="2 3" key="1">
    <citation type="submission" date="2022-10" db="EMBL/GenBank/DDBJ databases">
        <title>Paucibacter sp. hw1 Genome sequencing.</title>
        <authorList>
            <person name="Park S."/>
        </authorList>
    </citation>
    <scope>NUCLEOTIDE SEQUENCE [LARGE SCALE GENOMIC DNA]</scope>
    <source>
        <strain evidence="3">hw1</strain>
    </source>
</reference>
<gene>
    <name evidence="2" type="ORF">PRZ03_07705</name>
</gene>
<dbReference type="RefSeq" id="WP_263533619.1">
    <property type="nucleotide sequence ID" value="NZ_JAQQXT010000004.1"/>
</dbReference>
<dbReference type="EMBL" id="JAQQXT010000004">
    <property type="protein sequence ID" value="MDC8771454.1"/>
    <property type="molecule type" value="Genomic_DNA"/>
</dbReference>
<feature type="transmembrane region" description="Helical" evidence="1">
    <location>
        <begin position="12"/>
        <end position="35"/>
    </location>
</feature>
<protein>
    <submittedName>
        <fullName evidence="2">DUF3149 domain-containing protein</fullName>
    </submittedName>
</protein>
<evidence type="ECO:0000313" key="3">
    <source>
        <dbReference type="Proteomes" id="UP001221189"/>
    </source>
</evidence>
<evidence type="ECO:0000256" key="1">
    <source>
        <dbReference type="SAM" id="Phobius"/>
    </source>
</evidence>